<dbReference type="NCBIfam" id="TIGR00369">
    <property type="entry name" value="unchar_dom_1"/>
    <property type="match status" value="1"/>
</dbReference>
<evidence type="ECO:0000256" key="4">
    <source>
        <dbReference type="ARBA" id="ARBA00060572"/>
    </source>
</evidence>
<dbReference type="InterPro" id="IPR003736">
    <property type="entry name" value="PAAI_dom"/>
</dbReference>
<evidence type="ECO:0000256" key="1">
    <source>
        <dbReference type="ARBA" id="ARBA00004275"/>
    </source>
</evidence>
<evidence type="ECO:0000313" key="10">
    <source>
        <dbReference type="EMBL" id="KAB1206174.1"/>
    </source>
</evidence>
<feature type="domain" description="Thioesterase" evidence="9">
    <location>
        <begin position="68"/>
        <end position="138"/>
    </location>
</feature>
<comment type="subunit">
    <text evidence="7">Homotetramers.</text>
</comment>
<dbReference type="PANTHER" id="PTHR43240:SF5">
    <property type="entry name" value="1,4-DIHYDROXY-2-NAPHTHOYL-COA THIOESTERASE 1"/>
    <property type="match status" value="1"/>
</dbReference>
<dbReference type="EMBL" id="RXIC02000025">
    <property type="protein sequence ID" value="KAB1206202.1"/>
    <property type="molecule type" value="Genomic_DNA"/>
</dbReference>
<dbReference type="InterPro" id="IPR029069">
    <property type="entry name" value="HotDog_dom_sf"/>
</dbReference>
<dbReference type="InterPro" id="IPR006683">
    <property type="entry name" value="Thioestr_dom"/>
</dbReference>
<evidence type="ECO:0000256" key="2">
    <source>
        <dbReference type="ARBA" id="ARBA00022801"/>
    </source>
</evidence>
<sequence>MEKQRPAATASSPMSKTDVLDPPLHAIGFEIEELSPRRVTGRLHVTQTCCQVEPALPSSIPCPNFPFKVLHGGVSALISEGLASMGAHMASGFQRVAGIHLSINHVKRAELGDLVFAEATPINVGKTIQVWEVRLWKLHPSNPQNKSLVSSSRVTLLSNMPVPEHAKDAGETLKKYAKL</sequence>
<protein>
    <recommendedName>
        <fullName evidence="9">Thioesterase domain-containing protein</fullName>
    </recommendedName>
</protein>
<dbReference type="SUPFAM" id="SSF54637">
    <property type="entry name" value="Thioesterase/thiol ester dehydrase-isomerase"/>
    <property type="match status" value="1"/>
</dbReference>
<comment type="pathway">
    <text evidence="5">Quinol/quinone metabolism; 1,4-dihydroxy-2-naphthoate biosynthesis; 1,4-dihydroxy-2-naphthoate from chorismate: step 7/7.</text>
</comment>
<dbReference type="Proteomes" id="UP000516437">
    <property type="component" value="Chromosome 7"/>
</dbReference>
<comment type="pathway">
    <text evidence="4">Cofactor biosynthesis; phylloquinone biosynthesis.</text>
</comment>
<dbReference type="Pfam" id="PF03061">
    <property type="entry name" value="4HBT"/>
    <property type="match status" value="1"/>
</dbReference>
<reference evidence="10" key="1">
    <citation type="submission" date="2018-07" db="EMBL/GenBank/DDBJ databases">
        <authorList>
            <person name="Gao Z.-S."/>
            <person name="Jia H.-M."/>
            <person name="Jia H.-J."/>
            <person name="Cai Q.-L."/>
            <person name="Wang Y."/>
            <person name="Zhao H.-B."/>
        </authorList>
    </citation>
    <scope>NUCLEOTIDE SEQUENCE</scope>
    <source>
        <tissue evidence="10">Leaves</tissue>
    </source>
</reference>
<proteinExistence type="inferred from homology"/>
<reference evidence="10" key="3">
    <citation type="submission" date="2019-09" db="EMBL/GenBank/DDBJ databases">
        <authorList>
            <person name="Gao Z."/>
        </authorList>
    </citation>
    <scope>NUCLEOTIDE SEQUENCE</scope>
    <source>
        <tissue evidence="10">Leaves</tissue>
    </source>
</reference>
<keyword evidence="12" id="KW-1185">Reference proteome</keyword>
<evidence type="ECO:0000256" key="7">
    <source>
        <dbReference type="ARBA" id="ARBA00066058"/>
    </source>
</evidence>
<evidence type="ECO:0000256" key="8">
    <source>
        <dbReference type="SAM" id="MobiDB-lite"/>
    </source>
</evidence>
<comment type="similarity">
    <text evidence="6">Belongs to the 4-hydroxybenzoyl-CoA thioesterase family. DHNA-CoA hydrolase subfamily.</text>
</comment>
<dbReference type="OrthoDB" id="46529at2759"/>
<evidence type="ECO:0000259" key="9">
    <source>
        <dbReference type="Pfam" id="PF03061"/>
    </source>
</evidence>
<evidence type="ECO:0000313" key="12">
    <source>
        <dbReference type="Proteomes" id="UP000516437"/>
    </source>
</evidence>
<feature type="region of interest" description="Disordered" evidence="8">
    <location>
        <begin position="1"/>
        <end position="21"/>
    </location>
</feature>
<dbReference type="AlphaFoldDB" id="A0A6A1V0G7"/>
<dbReference type="GO" id="GO:0005777">
    <property type="term" value="C:peroxisome"/>
    <property type="evidence" value="ECO:0007669"/>
    <property type="project" value="UniProtKB-SubCell"/>
</dbReference>
<evidence type="ECO:0000256" key="5">
    <source>
        <dbReference type="ARBA" id="ARBA00060586"/>
    </source>
</evidence>
<dbReference type="FunFam" id="3.10.129.10:FF:000048">
    <property type="entry name" value="14-dihydroxy-2-naphthoyl-CoA thioesterase 1"/>
    <property type="match status" value="1"/>
</dbReference>
<dbReference type="GO" id="GO:0042372">
    <property type="term" value="P:phylloquinone biosynthetic process"/>
    <property type="evidence" value="ECO:0007669"/>
    <property type="project" value="UniProtKB-ARBA"/>
</dbReference>
<reference evidence="10 12" key="2">
    <citation type="journal article" date="2019" name="Plant Biotechnol. J.">
        <title>The red bayberry genome and genetic basis of sex determination.</title>
        <authorList>
            <person name="Jia H.M."/>
            <person name="Jia H.J."/>
            <person name="Cai Q.L."/>
            <person name="Wang Y."/>
            <person name="Zhao H.B."/>
            <person name="Yang W.F."/>
            <person name="Wang G.Y."/>
            <person name="Li Y.H."/>
            <person name="Zhan D.L."/>
            <person name="Shen Y.T."/>
            <person name="Niu Q.F."/>
            <person name="Chang L."/>
            <person name="Qiu J."/>
            <person name="Zhao L."/>
            <person name="Xie H.B."/>
            <person name="Fu W.Y."/>
            <person name="Jin J."/>
            <person name="Li X.W."/>
            <person name="Jiao Y."/>
            <person name="Zhou C.C."/>
            <person name="Tu T."/>
            <person name="Chai C.Y."/>
            <person name="Gao J.L."/>
            <person name="Fan L.J."/>
            <person name="van de Weg E."/>
            <person name="Wang J.Y."/>
            <person name="Gao Z.S."/>
        </authorList>
    </citation>
    <scope>NUCLEOTIDE SEQUENCE [LARGE SCALE GENOMIC DNA]</scope>
    <source>
        <tissue evidence="10">Leaves</tissue>
    </source>
</reference>
<dbReference type="EMBL" id="RXIC02000025">
    <property type="protein sequence ID" value="KAB1206174.1"/>
    <property type="molecule type" value="Genomic_DNA"/>
</dbReference>
<dbReference type="Gene3D" id="3.10.129.10">
    <property type="entry name" value="Hotdog Thioesterase"/>
    <property type="match status" value="1"/>
</dbReference>
<accession>A0A6A1V0G7</accession>
<keyword evidence="2" id="KW-0378">Hydrolase</keyword>
<evidence type="ECO:0000256" key="3">
    <source>
        <dbReference type="ARBA" id="ARBA00023140"/>
    </source>
</evidence>
<dbReference type="GO" id="GO:0061522">
    <property type="term" value="F:1,4-dihydroxy-2-naphthoyl-CoA thioesterase activity"/>
    <property type="evidence" value="ECO:0007669"/>
    <property type="project" value="TreeGrafter"/>
</dbReference>
<comment type="subcellular location">
    <subcellularLocation>
        <location evidence="1">Peroxisome</location>
    </subcellularLocation>
</comment>
<evidence type="ECO:0000256" key="6">
    <source>
        <dbReference type="ARBA" id="ARBA00061187"/>
    </source>
</evidence>
<keyword evidence="3" id="KW-0576">Peroxisome</keyword>
<gene>
    <name evidence="10" type="ORF">CJ030_MR7G014319</name>
    <name evidence="11" type="ORF">CJ030_MR7G014347</name>
</gene>
<evidence type="ECO:0000313" key="11">
    <source>
        <dbReference type="EMBL" id="KAB1206202.1"/>
    </source>
</evidence>
<organism evidence="10 12">
    <name type="scientific">Morella rubra</name>
    <name type="common">Chinese bayberry</name>
    <dbReference type="NCBI Taxonomy" id="262757"/>
    <lineage>
        <taxon>Eukaryota</taxon>
        <taxon>Viridiplantae</taxon>
        <taxon>Streptophyta</taxon>
        <taxon>Embryophyta</taxon>
        <taxon>Tracheophyta</taxon>
        <taxon>Spermatophyta</taxon>
        <taxon>Magnoliopsida</taxon>
        <taxon>eudicotyledons</taxon>
        <taxon>Gunneridae</taxon>
        <taxon>Pentapetalae</taxon>
        <taxon>rosids</taxon>
        <taxon>fabids</taxon>
        <taxon>Fagales</taxon>
        <taxon>Myricaceae</taxon>
        <taxon>Morella</taxon>
    </lineage>
</organism>
<comment type="caution">
    <text evidence="10">The sequence shown here is derived from an EMBL/GenBank/DDBJ whole genome shotgun (WGS) entry which is preliminary data.</text>
</comment>
<dbReference type="CDD" id="cd03443">
    <property type="entry name" value="PaaI_thioesterase"/>
    <property type="match status" value="1"/>
</dbReference>
<name>A0A6A1V0G7_9ROSI</name>
<dbReference type="PANTHER" id="PTHR43240">
    <property type="entry name" value="1,4-DIHYDROXY-2-NAPHTHOYL-COA THIOESTERASE 1"/>
    <property type="match status" value="1"/>
</dbReference>